<dbReference type="Proteomes" id="UP000639403">
    <property type="component" value="Unassembled WGS sequence"/>
</dbReference>
<evidence type="ECO:0000256" key="1">
    <source>
        <dbReference type="SAM" id="MobiDB-lite"/>
    </source>
</evidence>
<name>A0A8H7NUU2_9APHY</name>
<reference evidence="2" key="2">
    <citation type="journal article" name="Front. Microbiol.">
        <title>Degradative Capacity of Two Strains of Rhodonia placenta: From Phenotype to Genotype.</title>
        <authorList>
            <person name="Kolle M."/>
            <person name="Horta M.A.C."/>
            <person name="Nowrousian M."/>
            <person name="Ohm R.A."/>
            <person name="Benz J.P."/>
            <person name="Pilgard A."/>
        </authorList>
    </citation>
    <scope>NUCLEOTIDE SEQUENCE</scope>
    <source>
        <strain evidence="2">FPRL280</strain>
    </source>
</reference>
<organism evidence="2 3">
    <name type="scientific">Rhodonia placenta</name>
    <dbReference type="NCBI Taxonomy" id="104341"/>
    <lineage>
        <taxon>Eukaryota</taxon>
        <taxon>Fungi</taxon>
        <taxon>Dikarya</taxon>
        <taxon>Basidiomycota</taxon>
        <taxon>Agaricomycotina</taxon>
        <taxon>Agaricomycetes</taxon>
        <taxon>Polyporales</taxon>
        <taxon>Adustoporiaceae</taxon>
        <taxon>Rhodonia</taxon>
    </lineage>
</organism>
<dbReference type="EMBL" id="JADOXO010000445">
    <property type="protein sequence ID" value="KAF9804382.1"/>
    <property type="molecule type" value="Genomic_DNA"/>
</dbReference>
<evidence type="ECO:0000313" key="3">
    <source>
        <dbReference type="Proteomes" id="UP000639403"/>
    </source>
</evidence>
<dbReference type="AlphaFoldDB" id="A0A8H7NUU2"/>
<protein>
    <recommendedName>
        <fullName evidence="4">Retrotransposon gag domain-containing protein</fullName>
    </recommendedName>
</protein>
<comment type="caution">
    <text evidence="2">The sequence shown here is derived from an EMBL/GenBank/DDBJ whole genome shotgun (WGS) entry which is preliminary data.</text>
</comment>
<proteinExistence type="predicted"/>
<feature type="region of interest" description="Disordered" evidence="1">
    <location>
        <begin position="70"/>
        <end position="90"/>
    </location>
</feature>
<evidence type="ECO:0000313" key="2">
    <source>
        <dbReference type="EMBL" id="KAF9804382.1"/>
    </source>
</evidence>
<accession>A0A8H7NUU2</accession>
<sequence>MDTWLSTCTFPSFLPLWLPIKASPMPSTPRTSSTSTSLMVLPPSFSPANSSYAPTRHLDRSRRITNVTKRSEGPNIHSDLVVPSHHDPRPNTPALSLPVLASLKLSPVQVKQEEIPISLQTLHQSQSLKRVRVKKESRSLSLHFTVGLHCRTRPLLRQQSLTGQPQPLPPPPGRPPSPPPPIMSSSASPPDKKMLRLLLPLQYDGKTVIECDQFLPQLCIYWLVALSLLDVDTRTWATPFFAQLVSVQLGVQGVMTPFANEAAFATALKARFGNLNDEAAAQVELAKLSADKSVRKKRTAAEFSALFKGPADRSRYGNLELRDKYLSGIPSRVYRKIELETFTMWEDTDKHAT</sequence>
<feature type="region of interest" description="Disordered" evidence="1">
    <location>
        <begin position="160"/>
        <end position="189"/>
    </location>
</feature>
<evidence type="ECO:0008006" key="4">
    <source>
        <dbReference type="Google" id="ProtNLM"/>
    </source>
</evidence>
<feature type="compositionally biased region" description="Pro residues" evidence="1">
    <location>
        <begin position="166"/>
        <end position="182"/>
    </location>
</feature>
<reference evidence="2" key="1">
    <citation type="submission" date="2020-11" db="EMBL/GenBank/DDBJ databases">
        <authorList>
            <person name="Koelle M."/>
            <person name="Horta M.A.C."/>
            <person name="Nowrousian M."/>
            <person name="Ohm R.A."/>
            <person name="Benz P."/>
            <person name="Pilgard A."/>
        </authorList>
    </citation>
    <scope>NUCLEOTIDE SEQUENCE</scope>
    <source>
        <strain evidence="2">FPRL280</strain>
    </source>
</reference>
<gene>
    <name evidence="2" type="ORF">IEO21_09419</name>
</gene>